<comment type="similarity">
    <text evidence="1">Belongs to the CFA/CMAS family.</text>
</comment>
<keyword evidence="2" id="KW-0489">Methyltransferase</keyword>
<protein>
    <submittedName>
        <fullName evidence="6">Amine oxidase</fullName>
    </submittedName>
</protein>
<evidence type="ECO:0000256" key="2">
    <source>
        <dbReference type="ARBA" id="ARBA00022603"/>
    </source>
</evidence>
<sequence>METKIGTLIKPIIKKVVLAVANLDCVDVADYKKTDALPGNAIIVHDDRLYTRVITKGSLAFGEAYMDGDWTPATSLMDVLTGAIKAGSLEGKLQAVFKFFQFLSANLGWINPQSIFRSTKVAKMHYDLGNDIYEKMLCSHMQYTCAYWRDVPDALETAQLQKLDLIGRKLKLKPGMRVLELGAGFGGLSYYLCTHFGVKMTCCDLSEEHLVYSKQHFNHENKTLVLMDYRDFLDKLIAEKCEKFDRIVSVGMMEHVGPVNFPNFFRKTKQVIKPEGLFLLHTIGNSVDDRNQDPWFDKYVFPGACIPGPQPFFQPGCIGDGWKLEDWHNFGVDYMRTCLAWREKSFAARGDLPKDKYDDRFWRMWDYYLTGSAAGFAARSIHLWQFVLSPEGLPPSFGDRGGYEREN</sequence>
<organism evidence="6 7">
    <name type="scientific">Aureococcus anophagefferens</name>
    <name type="common">Harmful bloom alga</name>
    <dbReference type="NCBI Taxonomy" id="44056"/>
    <lineage>
        <taxon>Eukaryota</taxon>
        <taxon>Sar</taxon>
        <taxon>Stramenopiles</taxon>
        <taxon>Ochrophyta</taxon>
        <taxon>Pelagophyceae</taxon>
        <taxon>Pelagomonadales</taxon>
        <taxon>Pelagomonadaceae</taxon>
        <taxon>Aureococcus</taxon>
    </lineage>
</organism>
<dbReference type="Proteomes" id="UP001363151">
    <property type="component" value="Unassembled WGS sequence"/>
</dbReference>
<dbReference type="InterPro" id="IPR003333">
    <property type="entry name" value="CMAS"/>
</dbReference>
<dbReference type="SUPFAM" id="SSF53335">
    <property type="entry name" value="S-adenosyl-L-methionine-dependent methyltransferases"/>
    <property type="match status" value="1"/>
</dbReference>
<evidence type="ECO:0000256" key="3">
    <source>
        <dbReference type="ARBA" id="ARBA00022679"/>
    </source>
</evidence>
<keyword evidence="7" id="KW-1185">Reference proteome</keyword>
<gene>
    <name evidence="6" type="ORF">SO694_00075049</name>
</gene>
<dbReference type="InterPro" id="IPR050723">
    <property type="entry name" value="CFA/CMAS"/>
</dbReference>
<dbReference type="EMBL" id="JBBJCI010000423">
    <property type="protein sequence ID" value="KAK7230792.1"/>
    <property type="molecule type" value="Genomic_DNA"/>
</dbReference>
<dbReference type="Gene3D" id="3.40.50.150">
    <property type="entry name" value="Vaccinia Virus protein VP39"/>
    <property type="match status" value="1"/>
</dbReference>
<dbReference type="PANTHER" id="PTHR43667">
    <property type="entry name" value="CYCLOPROPANE-FATTY-ACYL-PHOSPHOLIPID SYNTHASE"/>
    <property type="match status" value="1"/>
</dbReference>
<dbReference type="InterPro" id="IPR029063">
    <property type="entry name" value="SAM-dependent_MTases_sf"/>
</dbReference>
<accession>A0ABR1FHC4</accession>
<evidence type="ECO:0000256" key="1">
    <source>
        <dbReference type="ARBA" id="ARBA00010815"/>
    </source>
</evidence>
<name>A0ABR1FHC4_AURAN</name>
<dbReference type="CDD" id="cd02440">
    <property type="entry name" value="AdoMet_MTases"/>
    <property type="match status" value="1"/>
</dbReference>
<keyword evidence="5" id="KW-0443">Lipid metabolism</keyword>
<keyword evidence="3" id="KW-0808">Transferase</keyword>
<evidence type="ECO:0000256" key="4">
    <source>
        <dbReference type="ARBA" id="ARBA00022691"/>
    </source>
</evidence>
<evidence type="ECO:0000256" key="5">
    <source>
        <dbReference type="ARBA" id="ARBA00023098"/>
    </source>
</evidence>
<dbReference type="PANTHER" id="PTHR43667:SF1">
    <property type="entry name" value="CYCLOPROPANE-FATTY-ACYL-PHOSPHOLIPID SYNTHASE"/>
    <property type="match status" value="1"/>
</dbReference>
<proteinExistence type="inferred from homology"/>
<comment type="caution">
    <text evidence="6">The sequence shown here is derived from an EMBL/GenBank/DDBJ whole genome shotgun (WGS) entry which is preliminary data.</text>
</comment>
<keyword evidence="4" id="KW-0949">S-adenosyl-L-methionine</keyword>
<dbReference type="PIRSF" id="PIRSF003085">
    <property type="entry name" value="CMAS"/>
    <property type="match status" value="1"/>
</dbReference>
<reference evidence="6 7" key="1">
    <citation type="submission" date="2024-03" db="EMBL/GenBank/DDBJ databases">
        <title>Aureococcus anophagefferens CCMP1851 and Kratosvirus quantuckense: Draft genome of a second virus-susceptible host strain in the model system.</title>
        <authorList>
            <person name="Chase E."/>
            <person name="Truchon A.R."/>
            <person name="Schepens W."/>
            <person name="Wilhelm S.W."/>
        </authorList>
    </citation>
    <scope>NUCLEOTIDE SEQUENCE [LARGE SCALE GENOMIC DNA]</scope>
    <source>
        <strain evidence="6 7">CCMP1851</strain>
    </source>
</reference>
<dbReference type="Pfam" id="PF02353">
    <property type="entry name" value="CMAS"/>
    <property type="match status" value="1"/>
</dbReference>
<evidence type="ECO:0000313" key="7">
    <source>
        <dbReference type="Proteomes" id="UP001363151"/>
    </source>
</evidence>
<evidence type="ECO:0000313" key="6">
    <source>
        <dbReference type="EMBL" id="KAK7230792.1"/>
    </source>
</evidence>